<organism evidence="2 3">
    <name type="scientific">Solanum commersonii</name>
    <name type="common">Commerson's wild potato</name>
    <name type="synonym">Commerson's nightshade</name>
    <dbReference type="NCBI Taxonomy" id="4109"/>
    <lineage>
        <taxon>Eukaryota</taxon>
        <taxon>Viridiplantae</taxon>
        <taxon>Streptophyta</taxon>
        <taxon>Embryophyta</taxon>
        <taxon>Tracheophyta</taxon>
        <taxon>Spermatophyta</taxon>
        <taxon>Magnoliopsida</taxon>
        <taxon>eudicotyledons</taxon>
        <taxon>Gunneridae</taxon>
        <taxon>Pentapetalae</taxon>
        <taxon>asterids</taxon>
        <taxon>lamiids</taxon>
        <taxon>Solanales</taxon>
        <taxon>Solanaceae</taxon>
        <taxon>Solanoideae</taxon>
        <taxon>Solaneae</taxon>
        <taxon>Solanum</taxon>
    </lineage>
</organism>
<comment type="caution">
    <text evidence="2">The sequence shown here is derived from an EMBL/GenBank/DDBJ whole genome shotgun (WGS) entry which is preliminary data.</text>
</comment>
<sequence>MRIMITVTSMIHPNKTRCYDFRMDPPWITKGRGRGNSTRGRGRSSPGSSYRSSSNSPIIQSRRMSLINSKISQSEASSSDTSRRYPVIRTFQNDTFASIAKEENDEIKSYEKALKKEMIFHLENFEIQRKEEPWKIFQRYLINGLYFSGYNTSENDYNLSKMIIKQIISVEDWGISIMKERQISLNKIAMSFTYWDYIKTFDKVKISPDLNELYNTDPICYPEKIDQIYFFIEFSIPWIHQWTPEVGFTEEQIPFLYRTFYNNFWDKLMKKDPKTKTLYGQKLLDLITKRIQEYGITTKKGVIADNSVRHISRKIFVQDGDKEAMINNYLEKAREKSDTFMRSETSEDATDDIQEAQSIIEVTTSEDTLRKAEDFLQKLKEEKL</sequence>
<evidence type="ECO:0000256" key="1">
    <source>
        <dbReference type="SAM" id="MobiDB-lite"/>
    </source>
</evidence>
<feature type="region of interest" description="Disordered" evidence="1">
    <location>
        <begin position="22"/>
        <end position="57"/>
    </location>
</feature>
<keyword evidence="3" id="KW-1185">Reference proteome</keyword>
<accession>A0A9J6B446</accession>
<proteinExistence type="predicted"/>
<protein>
    <submittedName>
        <fullName evidence="2">Uncharacterized protein</fullName>
    </submittedName>
</protein>
<dbReference type="Proteomes" id="UP000824120">
    <property type="component" value="Chromosome 1"/>
</dbReference>
<dbReference type="AlphaFoldDB" id="A0A9J6B446"/>
<gene>
    <name evidence="2" type="ORF">H5410_003109</name>
</gene>
<feature type="compositionally biased region" description="Low complexity" evidence="1">
    <location>
        <begin position="35"/>
        <end position="57"/>
    </location>
</feature>
<dbReference type="EMBL" id="JACXVP010000001">
    <property type="protein sequence ID" value="KAG5631392.1"/>
    <property type="molecule type" value="Genomic_DNA"/>
</dbReference>
<evidence type="ECO:0000313" key="3">
    <source>
        <dbReference type="Proteomes" id="UP000824120"/>
    </source>
</evidence>
<evidence type="ECO:0000313" key="2">
    <source>
        <dbReference type="EMBL" id="KAG5631392.1"/>
    </source>
</evidence>
<dbReference type="OrthoDB" id="1743486at2759"/>
<name>A0A9J6B446_SOLCO</name>
<reference evidence="2 3" key="1">
    <citation type="submission" date="2020-09" db="EMBL/GenBank/DDBJ databases">
        <title>De no assembly of potato wild relative species, Solanum commersonii.</title>
        <authorList>
            <person name="Cho K."/>
        </authorList>
    </citation>
    <scope>NUCLEOTIDE SEQUENCE [LARGE SCALE GENOMIC DNA]</scope>
    <source>
        <strain evidence="2">LZ3.2</strain>
        <tissue evidence="2">Leaf</tissue>
    </source>
</reference>